<dbReference type="STRING" id="210143.A0A1R3GFM2"/>
<dbReference type="PANTHER" id="PTHR35546">
    <property type="entry name" value="F-BOX PROTEIN INTERACTION DOMAIN PROTEIN-RELATED"/>
    <property type="match status" value="1"/>
</dbReference>
<keyword evidence="3" id="KW-1185">Reference proteome</keyword>
<dbReference type="OMA" id="SDSWVMA"/>
<gene>
    <name evidence="2" type="ORF">CCACVL1_26196</name>
</gene>
<dbReference type="OrthoDB" id="1916346at2759"/>
<evidence type="ECO:0000313" key="2">
    <source>
        <dbReference type="EMBL" id="OMO56885.1"/>
    </source>
</evidence>
<dbReference type="Pfam" id="PF07734">
    <property type="entry name" value="FBA_1"/>
    <property type="match status" value="1"/>
</dbReference>
<evidence type="ECO:0000259" key="1">
    <source>
        <dbReference type="Pfam" id="PF07734"/>
    </source>
</evidence>
<dbReference type="AlphaFoldDB" id="A0A1R3GFM2"/>
<dbReference type="InterPro" id="IPR036047">
    <property type="entry name" value="F-box-like_dom_sf"/>
</dbReference>
<accession>A0A1R3GFM2</accession>
<dbReference type="PANTHER" id="PTHR35546:SF25">
    <property type="entry name" value="F-BOX DOMAIN-CONTAINING PROTEIN"/>
    <property type="match status" value="1"/>
</dbReference>
<reference evidence="2 3" key="1">
    <citation type="submission" date="2013-09" db="EMBL/GenBank/DDBJ databases">
        <title>Corchorus capsularis genome sequencing.</title>
        <authorList>
            <person name="Alam M."/>
            <person name="Haque M.S."/>
            <person name="Islam M.S."/>
            <person name="Emdad E.M."/>
            <person name="Islam M.M."/>
            <person name="Ahmed B."/>
            <person name="Halim A."/>
            <person name="Hossen Q.M.M."/>
            <person name="Hossain M.Z."/>
            <person name="Ahmed R."/>
            <person name="Khan M.M."/>
            <person name="Islam R."/>
            <person name="Rashid M.M."/>
            <person name="Khan S.A."/>
            <person name="Rahman M.S."/>
            <person name="Alam M."/>
        </authorList>
    </citation>
    <scope>NUCLEOTIDE SEQUENCE [LARGE SCALE GENOMIC DNA]</scope>
    <source>
        <strain evidence="3">cv. CVL-1</strain>
        <tissue evidence="2">Whole seedling</tissue>
    </source>
</reference>
<comment type="caution">
    <text evidence="2">The sequence shown here is derived from an EMBL/GenBank/DDBJ whole genome shotgun (WGS) entry which is preliminary data.</text>
</comment>
<evidence type="ECO:0000313" key="3">
    <source>
        <dbReference type="Proteomes" id="UP000188268"/>
    </source>
</evidence>
<dbReference type="InterPro" id="IPR006527">
    <property type="entry name" value="F-box-assoc_dom_typ1"/>
</dbReference>
<dbReference type="InterPro" id="IPR055290">
    <property type="entry name" value="At3g26010-like"/>
</dbReference>
<organism evidence="2 3">
    <name type="scientific">Corchorus capsularis</name>
    <name type="common">Jute</name>
    <dbReference type="NCBI Taxonomy" id="210143"/>
    <lineage>
        <taxon>Eukaryota</taxon>
        <taxon>Viridiplantae</taxon>
        <taxon>Streptophyta</taxon>
        <taxon>Embryophyta</taxon>
        <taxon>Tracheophyta</taxon>
        <taxon>Spermatophyta</taxon>
        <taxon>Magnoliopsida</taxon>
        <taxon>eudicotyledons</taxon>
        <taxon>Gunneridae</taxon>
        <taxon>Pentapetalae</taxon>
        <taxon>rosids</taxon>
        <taxon>malvids</taxon>
        <taxon>Malvales</taxon>
        <taxon>Malvaceae</taxon>
        <taxon>Grewioideae</taxon>
        <taxon>Apeibeae</taxon>
        <taxon>Corchorus</taxon>
    </lineage>
</organism>
<dbReference type="EMBL" id="AWWV01014445">
    <property type="protein sequence ID" value="OMO56885.1"/>
    <property type="molecule type" value="Genomic_DNA"/>
</dbReference>
<dbReference type="InterPro" id="IPR017451">
    <property type="entry name" value="F-box-assoc_interact_dom"/>
</dbReference>
<dbReference type="NCBIfam" id="TIGR01640">
    <property type="entry name" value="F_box_assoc_1"/>
    <property type="match status" value="1"/>
</dbReference>
<feature type="domain" description="F-box associated beta-propeller type 1" evidence="1">
    <location>
        <begin position="204"/>
        <end position="378"/>
    </location>
</feature>
<protein>
    <recommendedName>
        <fullName evidence="1">F-box associated beta-propeller type 1 domain-containing protein</fullName>
    </recommendedName>
</protein>
<sequence length="458" mass="51595">MADSDSDNSWVLAELESDGQEKIDDDDFCILGVERNTKLNADVESTAVADAEDSLFFQPLQSNSDTELEANADASSEESLQEVEVPIPTSWKYRTKRGLEYYSEFPKQIKLNKKVNIEDVVREHALHFLPAKALCRFKTVSRGWDQWISTPFFAHRQSSCFKNVSGLFYQEPGCKPSFISFHDDAYGMPDPSLDFLPERVNIRSSCNGLVCCQSIGDDVYYICNPATQQWKMLPRPAMYHGDEAAIVLVFEPRALNFNESYELVCAVTVPDSQTIQFEIYSSRSSSWRLSETICCEQYCHGLDGIGFYMKDVVYWKTSSGVILAFHLRSEEYGVLPLPLNAGENGALTVMNGELCYILPEKQGYECNIYIYGNLDMSLNTVINLTSDDVGTILGVCRAFPSVNDDILILMLGRKVIAYHVREQKAELICTSEVAPWINCLPYVNNLVEVKDPLIGQFA</sequence>
<name>A0A1R3GFM2_COCAP</name>
<dbReference type="Gramene" id="OMO56885">
    <property type="protein sequence ID" value="OMO56885"/>
    <property type="gene ID" value="CCACVL1_26196"/>
</dbReference>
<dbReference type="SUPFAM" id="SSF81383">
    <property type="entry name" value="F-box domain"/>
    <property type="match status" value="1"/>
</dbReference>
<dbReference type="Proteomes" id="UP000188268">
    <property type="component" value="Unassembled WGS sequence"/>
</dbReference>
<proteinExistence type="predicted"/>